<feature type="transmembrane region" description="Helical" evidence="1">
    <location>
        <begin position="46"/>
        <end position="67"/>
    </location>
</feature>
<dbReference type="AlphaFoldDB" id="A0A3B0Y305"/>
<dbReference type="EMBL" id="UOFI01000185">
    <property type="protein sequence ID" value="VAW69977.1"/>
    <property type="molecule type" value="Genomic_DNA"/>
</dbReference>
<name>A0A3B0Y305_9ZZZZ</name>
<reference evidence="2" key="1">
    <citation type="submission" date="2018-06" db="EMBL/GenBank/DDBJ databases">
        <authorList>
            <person name="Zhirakovskaya E."/>
        </authorList>
    </citation>
    <scope>NUCLEOTIDE SEQUENCE</scope>
</reference>
<keyword evidence="1" id="KW-1133">Transmembrane helix</keyword>
<evidence type="ECO:0000256" key="1">
    <source>
        <dbReference type="SAM" id="Phobius"/>
    </source>
</evidence>
<keyword evidence="1" id="KW-0472">Membrane</keyword>
<organism evidence="2">
    <name type="scientific">hydrothermal vent metagenome</name>
    <dbReference type="NCBI Taxonomy" id="652676"/>
    <lineage>
        <taxon>unclassified sequences</taxon>
        <taxon>metagenomes</taxon>
        <taxon>ecological metagenomes</taxon>
    </lineage>
</organism>
<keyword evidence="1" id="KW-0812">Transmembrane</keyword>
<protein>
    <submittedName>
        <fullName evidence="2">Uncharacterized protein</fullName>
    </submittedName>
</protein>
<sequence length="80" mass="8495">MLSIFESGTEAFVYNASHRIILVVMGCLFTALATLVFVLARGEDPGYLFPVLVFGGSGLLALLIGFVGSDRAVAKIWGSK</sequence>
<evidence type="ECO:0000313" key="2">
    <source>
        <dbReference type="EMBL" id="VAW69977.1"/>
    </source>
</evidence>
<gene>
    <name evidence="2" type="ORF">MNBD_GAMMA09-1704</name>
</gene>
<accession>A0A3B0Y305</accession>
<proteinExistence type="predicted"/>
<feature type="transmembrane region" description="Helical" evidence="1">
    <location>
        <begin position="20"/>
        <end position="40"/>
    </location>
</feature>